<gene>
    <name evidence="4" type="ORF">H8707_02255</name>
</gene>
<dbReference type="EMBL" id="JACRTG010000007">
    <property type="protein sequence ID" value="MBC8587064.1"/>
    <property type="molecule type" value="Genomic_DNA"/>
</dbReference>
<evidence type="ECO:0000256" key="2">
    <source>
        <dbReference type="ARBA" id="ARBA00023027"/>
    </source>
</evidence>
<evidence type="ECO:0000256" key="1">
    <source>
        <dbReference type="ARBA" id="ARBA00023002"/>
    </source>
</evidence>
<feature type="domain" description="D-isomer specific 2-hydroxyacid dehydrogenase NAD-binding" evidence="3">
    <location>
        <begin position="106"/>
        <end position="280"/>
    </location>
</feature>
<dbReference type="Proteomes" id="UP000601171">
    <property type="component" value="Unassembled WGS sequence"/>
</dbReference>
<dbReference type="RefSeq" id="WP_262428535.1">
    <property type="nucleotide sequence ID" value="NZ_JACRTG010000007.1"/>
</dbReference>
<dbReference type="InterPro" id="IPR006140">
    <property type="entry name" value="D-isomer_DH_NAD-bd"/>
</dbReference>
<dbReference type="GO" id="GO:0051287">
    <property type="term" value="F:NAD binding"/>
    <property type="evidence" value="ECO:0007669"/>
    <property type="project" value="InterPro"/>
</dbReference>
<keyword evidence="2" id="KW-0520">NAD</keyword>
<dbReference type="Pfam" id="PF02826">
    <property type="entry name" value="2-Hacid_dh_C"/>
    <property type="match status" value="1"/>
</dbReference>
<sequence>MEERKKVLVILDINKEQKERVIAVAPNYKYNFHKSLSTVTREIVQEANIIIGNPSKDRVRGSEALEFLQLSSAGSESYVKEGILNKDVILANATGAYGQGISEYMISLVLALFRNLHIYRDNQSKHLWQDAGNSRLVRESTVLILGPGDIGGSFAKKMHNLGAKTISVRRTMGTKPEYIDEQYTNDSLDSLIPRADVIALSLPNTPATTNIINKDRIALMKKSAIVINVGRGNAIEMEALYEALKTKRIAGAGLDVFPEEPLPVDSPLWDLDNLIITPHNNGGEPKSTNTKIIELCIKNYTDYINKGKVATEVDFKTGYKKSIV</sequence>
<evidence type="ECO:0000313" key="4">
    <source>
        <dbReference type="EMBL" id="MBC8587064.1"/>
    </source>
</evidence>
<accession>A0A926EVH5</accession>
<dbReference type="SUPFAM" id="SSF52283">
    <property type="entry name" value="Formate/glycerate dehydrogenase catalytic domain-like"/>
    <property type="match status" value="1"/>
</dbReference>
<dbReference type="Gene3D" id="3.40.50.720">
    <property type="entry name" value="NAD(P)-binding Rossmann-like Domain"/>
    <property type="match status" value="2"/>
</dbReference>
<comment type="caution">
    <text evidence="4">The sequence shown here is derived from an EMBL/GenBank/DDBJ whole genome shotgun (WGS) entry which is preliminary data.</text>
</comment>
<protein>
    <submittedName>
        <fullName evidence="4">D-2-hydroxyacid dehydrogenase</fullName>
    </submittedName>
</protein>
<proteinExistence type="predicted"/>
<evidence type="ECO:0000313" key="5">
    <source>
        <dbReference type="Proteomes" id="UP000601171"/>
    </source>
</evidence>
<keyword evidence="1" id="KW-0560">Oxidoreductase</keyword>
<dbReference type="CDD" id="cd05300">
    <property type="entry name" value="2-Hacid_dh_1"/>
    <property type="match status" value="1"/>
</dbReference>
<reference evidence="4" key="1">
    <citation type="submission" date="2020-08" db="EMBL/GenBank/DDBJ databases">
        <title>Genome public.</title>
        <authorList>
            <person name="Liu C."/>
            <person name="Sun Q."/>
        </authorList>
    </citation>
    <scope>NUCLEOTIDE SEQUENCE</scope>
    <source>
        <strain evidence="4">BX21</strain>
    </source>
</reference>
<keyword evidence="5" id="KW-1185">Reference proteome</keyword>
<dbReference type="AlphaFoldDB" id="A0A926EVH5"/>
<dbReference type="PANTHER" id="PTHR43333">
    <property type="entry name" value="2-HACID_DH_C DOMAIN-CONTAINING PROTEIN"/>
    <property type="match status" value="1"/>
</dbReference>
<name>A0A926EVH5_9FIRM</name>
<dbReference type="SUPFAM" id="SSF51735">
    <property type="entry name" value="NAD(P)-binding Rossmann-fold domains"/>
    <property type="match status" value="1"/>
</dbReference>
<organism evidence="4 5">
    <name type="scientific">Paratissierella segnis</name>
    <dbReference type="NCBI Taxonomy" id="2763679"/>
    <lineage>
        <taxon>Bacteria</taxon>
        <taxon>Bacillati</taxon>
        <taxon>Bacillota</taxon>
        <taxon>Tissierellia</taxon>
        <taxon>Tissierellales</taxon>
        <taxon>Tissierellaceae</taxon>
        <taxon>Paratissierella</taxon>
    </lineage>
</organism>
<dbReference type="GO" id="GO:0016491">
    <property type="term" value="F:oxidoreductase activity"/>
    <property type="evidence" value="ECO:0007669"/>
    <property type="project" value="UniProtKB-KW"/>
</dbReference>
<evidence type="ECO:0000259" key="3">
    <source>
        <dbReference type="Pfam" id="PF02826"/>
    </source>
</evidence>
<dbReference type="PANTHER" id="PTHR43333:SF1">
    <property type="entry name" value="D-ISOMER SPECIFIC 2-HYDROXYACID DEHYDROGENASE NAD-BINDING DOMAIN-CONTAINING PROTEIN"/>
    <property type="match status" value="1"/>
</dbReference>
<dbReference type="InterPro" id="IPR036291">
    <property type="entry name" value="NAD(P)-bd_dom_sf"/>
</dbReference>